<proteinExistence type="predicted"/>
<evidence type="ECO:0000313" key="1">
    <source>
        <dbReference type="EMBL" id="CAO96911.1"/>
    </source>
</evidence>
<reference evidence="1 2" key="1">
    <citation type="journal article" date="2008" name="Environ. Microbiol.">
        <title>The genome of Erwinia tasmaniensis strain Et1/99, a non-pathogenic bacterium in the genus Erwinia.</title>
        <authorList>
            <person name="Kube M."/>
            <person name="Migdoll A.M."/>
            <person name="Mueller I."/>
            <person name="Kuhl H."/>
            <person name="Beck A."/>
            <person name="Reinhardt R."/>
            <person name="Geider K."/>
        </authorList>
    </citation>
    <scope>NUCLEOTIDE SEQUENCE [LARGE SCALE GENOMIC DNA]</scope>
    <source>
        <strain evidence="2">DSM 17950 / CFBP 7177 / CIP 109463 / NCPPB 4357 / Et1/99</strain>
    </source>
</reference>
<dbReference type="Gene3D" id="3.40.1730.10">
    <property type="entry name" value="pa0076 domain"/>
    <property type="match status" value="1"/>
</dbReference>
<dbReference type="RefSeq" id="WP_012441595.1">
    <property type="nucleotide sequence ID" value="NC_010694.1"/>
</dbReference>
<accession>B2VJY6</accession>
<gene>
    <name evidence="1" type="ordered locus">ETA_18650</name>
</gene>
<dbReference type="InterPro" id="IPR038225">
    <property type="entry name" value="TagF_sf"/>
</dbReference>
<sequence length="232" mass="26277">MATKYSLGWYGKLPTAGDFLQEGMPENAVQSWATWFQTGLMGWHLEHDGHNESFCQAPIWNFVLPATLGVQRVQIGCLMPSRDRVGRACPLLAVKSIPLKEWHPAQLNIAGDWFQELGAILYQAVEERHSVDWLDQAIRGIAPLPLPDIVRSDILDVLGYNDRPCTLAWNEVASRFDPALYTSYWWTNQSDRYPLMTHIHSGILTARLFAQLFHPTAGSQPGHQGFYPPMFD</sequence>
<dbReference type="eggNOG" id="COG3913">
    <property type="taxonomic scope" value="Bacteria"/>
</dbReference>
<dbReference type="STRING" id="465817.ETA_18650"/>
<evidence type="ECO:0000313" key="2">
    <source>
        <dbReference type="Proteomes" id="UP000001726"/>
    </source>
</evidence>
<dbReference type="InterPro" id="IPR017748">
    <property type="entry name" value="TagF"/>
</dbReference>
<dbReference type="KEGG" id="eta:ETA_18650"/>
<name>B2VJY6_ERWT9</name>
<dbReference type="PIRSF" id="PIRSF029287">
    <property type="entry name" value="UCP029287"/>
    <property type="match status" value="1"/>
</dbReference>
<dbReference type="Pfam" id="PF09867">
    <property type="entry name" value="TagF_N"/>
    <property type="match status" value="1"/>
</dbReference>
<dbReference type="HOGENOM" id="CLU_084145_0_0_6"/>
<dbReference type="AlphaFoldDB" id="B2VJY6"/>
<dbReference type="OrthoDB" id="9801841at2"/>
<dbReference type="NCBIfam" id="TIGR03373">
    <property type="entry name" value="VI_minor_4"/>
    <property type="match status" value="1"/>
</dbReference>
<protein>
    <recommendedName>
        <fullName evidence="3">Type VI secretion system-associated protein TagF</fullName>
    </recommendedName>
</protein>
<dbReference type="EMBL" id="CU468135">
    <property type="protein sequence ID" value="CAO96911.1"/>
    <property type="molecule type" value="Genomic_DNA"/>
</dbReference>
<evidence type="ECO:0008006" key="3">
    <source>
        <dbReference type="Google" id="ProtNLM"/>
    </source>
</evidence>
<organism evidence="1 2">
    <name type="scientific">Erwinia tasmaniensis (strain DSM 17950 / CFBP 7177 / CIP 109463 / NCPPB 4357 / Et1/99)</name>
    <dbReference type="NCBI Taxonomy" id="465817"/>
    <lineage>
        <taxon>Bacteria</taxon>
        <taxon>Pseudomonadati</taxon>
        <taxon>Pseudomonadota</taxon>
        <taxon>Gammaproteobacteria</taxon>
        <taxon>Enterobacterales</taxon>
        <taxon>Erwiniaceae</taxon>
        <taxon>Erwinia</taxon>
    </lineage>
</organism>
<dbReference type="Proteomes" id="UP000001726">
    <property type="component" value="Chromosome"/>
</dbReference>
<keyword evidence="2" id="KW-1185">Reference proteome</keyword>